<name>G3HKN4_CRIGR</name>
<dbReference type="AlphaFoldDB" id="G3HKN4"/>
<gene>
    <name evidence="1" type="ORF">I79_011263</name>
</gene>
<sequence>MTCSMYICFPERQVSEQGELYTYNLSRVQAVLHTSKMYKSDVNVSTGCLVQKAPSRLLHGEVQEAPAKPLQAAMSS</sequence>
<evidence type="ECO:0000313" key="1">
    <source>
        <dbReference type="EMBL" id="EGV95916.1"/>
    </source>
</evidence>
<dbReference type="InParanoid" id="G3HKN4"/>
<reference evidence="2" key="1">
    <citation type="journal article" date="2011" name="Nat. Biotechnol.">
        <title>The genomic sequence of the Chinese hamster ovary (CHO)-K1 cell line.</title>
        <authorList>
            <person name="Xu X."/>
            <person name="Nagarajan H."/>
            <person name="Lewis N.E."/>
            <person name="Pan S."/>
            <person name="Cai Z."/>
            <person name="Liu X."/>
            <person name="Chen W."/>
            <person name="Xie M."/>
            <person name="Wang W."/>
            <person name="Hammond S."/>
            <person name="Andersen M.R."/>
            <person name="Neff N."/>
            <person name="Passarelli B."/>
            <person name="Koh W."/>
            <person name="Fan H.C."/>
            <person name="Wang J."/>
            <person name="Gui Y."/>
            <person name="Lee K.H."/>
            <person name="Betenbaugh M.J."/>
            <person name="Quake S.R."/>
            <person name="Famili I."/>
            <person name="Palsson B.O."/>
            <person name="Wang J."/>
        </authorList>
    </citation>
    <scope>NUCLEOTIDE SEQUENCE [LARGE SCALE GENOMIC DNA]</scope>
    <source>
        <strain evidence="2">CHO K1 cell line</strain>
    </source>
</reference>
<proteinExistence type="predicted"/>
<organism evidence="1 2">
    <name type="scientific">Cricetulus griseus</name>
    <name type="common">Chinese hamster</name>
    <name type="synonym">Cricetulus barabensis griseus</name>
    <dbReference type="NCBI Taxonomy" id="10029"/>
    <lineage>
        <taxon>Eukaryota</taxon>
        <taxon>Metazoa</taxon>
        <taxon>Chordata</taxon>
        <taxon>Craniata</taxon>
        <taxon>Vertebrata</taxon>
        <taxon>Euteleostomi</taxon>
        <taxon>Mammalia</taxon>
        <taxon>Eutheria</taxon>
        <taxon>Euarchontoglires</taxon>
        <taxon>Glires</taxon>
        <taxon>Rodentia</taxon>
        <taxon>Myomorpha</taxon>
        <taxon>Muroidea</taxon>
        <taxon>Cricetidae</taxon>
        <taxon>Cricetinae</taxon>
        <taxon>Cricetulus</taxon>
    </lineage>
</organism>
<dbReference type="Proteomes" id="UP000001075">
    <property type="component" value="Unassembled WGS sequence"/>
</dbReference>
<accession>G3HKN4</accession>
<dbReference type="EMBL" id="JH000467">
    <property type="protein sequence ID" value="EGV95916.1"/>
    <property type="molecule type" value="Genomic_DNA"/>
</dbReference>
<protein>
    <submittedName>
        <fullName evidence="1">Uncharacterized protein</fullName>
    </submittedName>
</protein>
<evidence type="ECO:0000313" key="2">
    <source>
        <dbReference type="Proteomes" id="UP000001075"/>
    </source>
</evidence>